<dbReference type="RefSeq" id="WP_269402598.1">
    <property type="nucleotide sequence ID" value="NZ_JAPWGW010000003.1"/>
</dbReference>
<reference evidence="1" key="1">
    <citation type="submission" date="2022-12" db="EMBL/GenBank/DDBJ databases">
        <title>Bacterial isolates from different developmental stages of Nematostella vectensis.</title>
        <authorList>
            <person name="Fraune S."/>
        </authorList>
    </citation>
    <scope>NUCLEOTIDE SEQUENCE</scope>
    <source>
        <strain evidence="1">G21632-S1</strain>
    </source>
</reference>
<dbReference type="Proteomes" id="UP001083770">
    <property type="component" value="Unassembled WGS sequence"/>
</dbReference>
<accession>A0ABT4LVZ5</accession>
<organism evidence="1 2">
    <name type="scientific">Henriciella marina</name>
    <dbReference type="NCBI Taxonomy" id="453851"/>
    <lineage>
        <taxon>Bacteria</taxon>
        <taxon>Pseudomonadati</taxon>
        <taxon>Pseudomonadota</taxon>
        <taxon>Alphaproteobacteria</taxon>
        <taxon>Hyphomonadales</taxon>
        <taxon>Hyphomonadaceae</taxon>
        <taxon>Henriciella</taxon>
    </lineage>
</organism>
<comment type="caution">
    <text evidence="1">The sequence shown here is derived from an EMBL/GenBank/DDBJ whole genome shotgun (WGS) entry which is preliminary data.</text>
</comment>
<gene>
    <name evidence="1" type="ORF">O4G74_10685</name>
</gene>
<keyword evidence="2" id="KW-1185">Reference proteome</keyword>
<proteinExistence type="predicted"/>
<evidence type="ECO:0000313" key="2">
    <source>
        <dbReference type="Proteomes" id="UP001083770"/>
    </source>
</evidence>
<dbReference type="EMBL" id="JAPWGW010000003">
    <property type="protein sequence ID" value="MCZ4298526.1"/>
    <property type="molecule type" value="Genomic_DNA"/>
</dbReference>
<sequence length="60" mass="6474">MPPNTLALTFSFAFLPFEGEITFDVTQPTEATLIFQKDDPSGINVLAEHPVAVVLLPSGE</sequence>
<protein>
    <submittedName>
        <fullName evidence="1">Uncharacterized protein</fullName>
    </submittedName>
</protein>
<evidence type="ECO:0000313" key="1">
    <source>
        <dbReference type="EMBL" id="MCZ4298526.1"/>
    </source>
</evidence>
<name>A0ABT4LVZ5_9PROT</name>